<dbReference type="SUPFAM" id="SSF53474">
    <property type="entry name" value="alpha/beta-Hydrolases"/>
    <property type="match status" value="1"/>
</dbReference>
<feature type="domain" description="KANL3/Tex30 alpha/beta hydrolase-like" evidence="1">
    <location>
        <begin position="14"/>
        <end position="205"/>
    </location>
</feature>
<dbReference type="Gene3D" id="3.40.50.1820">
    <property type="entry name" value="alpha/beta hydrolase"/>
    <property type="match status" value="1"/>
</dbReference>
<protein>
    <submittedName>
        <fullName evidence="2">Alpha/beta-hydrolase family hydrolase</fullName>
    </submittedName>
</protein>
<name>A0ABT6KQP8_9MICO</name>
<reference evidence="2 3" key="1">
    <citation type="submission" date="2023-04" db="EMBL/GenBank/DDBJ databases">
        <title>Genome Encyclopedia of Bacteria and Archaea VI: Functional Genomics of Type Strains.</title>
        <authorList>
            <person name="Whitman W."/>
        </authorList>
    </citation>
    <scope>NUCLEOTIDE SEQUENCE [LARGE SCALE GENOMIC DNA]</scope>
    <source>
        <strain evidence="2 3">SG_E_30_P1</strain>
    </source>
</reference>
<evidence type="ECO:0000259" key="1">
    <source>
        <dbReference type="Pfam" id="PF20408"/>
    </source>
</evidence>
<dbReference type="EMBL" id="JARXVQ010000001">
    <property type="protein sequence ID" value="MDH6181524.1"/>
    <property type="molecule type" value="Genomic_DNA"/>
</dbReference>
<dbReference type="Proteomes" id="UP001160142">
    <property type="component" value="Unassembled WGS sequence"/>
</dbReference>
<dbReference type="InterPro" id="IPR026555">
    <property type="entry name" value="NSL3/Tex30"/>
</dbReference>
<dbReference type="PANTHER" id="PTHR13136">
    <property type="entry name" value="TESTIS DEVELOPMENT PROTEIN PRTD"/>
    <property type="match status" value="1"/>
</dbReference>
<evidence type="ECO:0000313" key="3">
    <source>
        <dbReference type="Proteomes" id="UP001160142"/>
    </source>
</evidence>
<dbReference type="InterPro" id="IPR046879">
    <property type="entry name" value="KANL3/Tex30_Abhydrolase"/>
</dbReference>
<evidence type="ECO:0000313" key="2">
    <source>
        <dbReference type="EMBL" id="MDH6181524.1"/>
    </source>
</evidence>
<proteinExistence type="predicted"/>
<keyword evidence="3" id="KW-1185">Reference proteome</keyword>
<dbReference type="RefSeq" id="WP_322133837.1">
    <property type="nucleotide sequence ID" value="NZ_CP085036.1"/>
</dbReference>
<dbReference type="InterPro" id="IPR029058">
    <property type="entry name" value="AB_hydrolase_fold"/>
</dbReference>
<dbReference type="Pfam" id="PF20408">
    <property type="entry name" value="Abhydrolase_11"/>
    <property type="match status" value="1"/>
</dbReference>
<accession>A0ABT6KQP8</accession>
<sequence length="211" mass="22482">MVELLWDGPDDASVTLLLAHGAGAAMDSAGMNAITSALVEQGIRVARFEFAYMAGRRQGVRKPPPRGDSLQGEYLDAVADVTDRPLLIGGHSMGGRVASMVAQGLYDAGTIAGLVCFSYPFHPPAKPEQLRTAHLIDLTAPTQICQGTRDEFGTPDEVASYDLPPAIDVHWLGDGDHSLRPRKAISGRTYAQNLAEAAEVVASFATRVTRP</sequence>
<gene>
    <name evidence="2" type="ORF">M2152_001706</name>
</gene>
<organism evidence="2 3">
    <name type="scientific">Antiquaquibacter oligotrophicus</name>
    <dbReference type="NCBI Taxonomy" id="2880260"/>
    <lineage>
        <taxon>Bacteria</taxon>
        <taxon>Bacillati</taxon>
        <taxon>Actinomycetota</taxon>
        <taxon>Actinomycetes</taxon>
        <taxon>Micrococcales</taxon>
        <taxon>Microbacteriaceae</taxon>
        <taxon>Antiquaquibacter</taxon>
    </lineage>
</organism>
<comment type="caution">
    <text evidence="2">The sequence shown here is derived from an EMBL/GenBank/DDBJ whole genome shotgun (WGS) entry which is preliminary data.</text>
</comment>
<dbReference type="PANTHER" id="PTHR13136:SF11">
    <property type="entry name" value="TESTIS-EXPRESSED PROTEIN 30"/>
    <property type="match status" value="1"/>
</dbReference>